<organism evidence="2 3">
    <name type="scientific">Selenomonas ruminantium</name>
    <dbReference type="NCBI Taxonomy" id="971"/>
    <lineage>
        <taxon>Bacteria</taxon>
        <taxon>Bacillati</taxon>
        <taxon>Bacillota</taxon>
        <taxon>Negativicutes</taxon>
        <taxon>Selenomonadales</taxon>
        <taxon>Selenomonadaceae</taxon>
        <taxon>Selenomonas</taxon>
    </lineage>
</organism>
<accession>A0A927WKI4</accession>
<evidence type="ECO:0000313" key="2">
    <source>
        <dbReference type="EMBL" id="MBE6084862.1"/>
    </source>
</evidence>
<comment type="caution">
    <text evidence="2">The sequence shown here is derived from an EMBL/GenBank/DDBJ whole genome shotgun (WGS) entry which is preliminary data.</text>
</comment>
<dbReference type="AlphaFoldDB" id="A0A927WKI4"/>
<evidence type="ECO:0000256" key="1">
    <source>
        <dbReference type="SAM" id="SignalP"/>
    </source>
</evidence>
<evidence type="ECO:0000313" key="3">
    <source>
        <dbReference type="Proteomes" id="UP000772151"/>
    </source>
</evidence>
<dbReference type="Proteomes" id="UP000772151">
    <property type="component" value="Unassembled WGS sequence"/>
</dbReference>
<reference evidence="2" key="1">
    <citation type="submission" date="2019-04" db="EMBL/GenBank/DDBJ databases">
        <title>Evolution of Biomass-Degrading Anaerobic Consortia Revealed by Metagenomics.</title>
        <authorList>
            <person name="Peng X."/>
        </authorList>
    </citation>
    <scope>NUCLEOTIDE SEQUENCE</scope>
    <source>
        <strain evidence="2">SIG242</strain>
    </source>
</reference>
<name>A0A927WKI4_SELRU</name>
<proteinExistence type="predicted"/>
<sequence>MKNKILTVLAGMMTMTATVCYATVPVNTIAIADVAPGSSVEAAKQKLGTPNQRGDKLFFTNGIVIEVAEYTPGIVEEIETKSGGATPAGISVGMKESVITQTYGNPDKLERDSDDTEYTYYSADYTKKIEFKVIKGKIVKIKCELR</sequence>
<feature type="chain" id="PRO_5036743303" evidence="1">
    <location>
        <begin position="23"/>
        <end position="146"/>
    </location>
</feature>
<keyword evidence="1" id="KW-0732">Signal</keyword>
<feature type="signal peptide" evidence="1">
    <location>
        <begin position="1"/>
        <end position="22"/>
    </location>
</feature>
<dbReference type="RefSeq" id="WP_303668914.1">
    <property type="nucleotide sequence ID" value="NZ_SVCA01000003.1"/>
</dbReference>
<protein>
    <submittedName>
        <fullName evidence="2">Uncharacterized protein</fullName>
    </submittedName>
</protein>
<gene>
    <name evidence="2" type="ORF">E7203_05235</name>
</gene>
<dbReference type="EMBL" id="SVCA01000003">
    <property type="protein sequence ID" value="MBE6084862.1"/>
    <property type="molecule type" value="Genomic_DNA"/>
</dbReference>